<dbReference type="AlphaFoldDB" id="A0A067T0I4"/>
<proteinExistence type="predicted"/>
<organism evidence="1 2">
    <name type="scientific">Galerina marginata (strain CBS 339.88)</name>
    <dbReference type="NCBI Taxonomy" id="685588"/>
    <lineage>
        <taxon>Eukaryota</taxon>
        <taxon>Fungi</taxon>
        <taxon>Dikarya</taxon>
        <taxon>Basidiomycota</taxon>
        <taxon>Agaricomycotina</taxon>
        <taxon>Agaricomycetes</taxon>
        <taxon>Agaricomycetidae</taxon>
        <taxon>Agaricales</taxon>
        <taxon>Agaricineae</taxon>
        <taxon>Strophariaceae</taxon>
        <taxon>Galerina</taxon>
    </lineage>
</organism>
<keyword evidence="2" id="KW-1185">Reference proteome</keyword>
<gene>
    <name evidence="1" type="ORF">GALMADRAFT_453274</name>
</gene>
<name>A0A067T0I4_GALM3</name>
<dbReference type="HOGENOM" id="CLU_2427161_0_0_1"/>
<reference evidence="2" key="1">
    <citation type="journal article" date="2014" name="Proc. Natl. Acad. Sci. U.S.A.">
        <title>Extensive sampling of basidiomycete genomes demonstrates inadequacy of the white-rot/brown-rot paradigm for wood decay fungi.</title>
        <authorList>
            <person name="Riley R."/>
            <person name="Salamov A.A."/>
            <person name="Brown D.W."/>
            <person name="Nagy L.G."/>
            <person name="Floudas D."/>
            <person name="Held B.W."/>
            <person name="Levasseur A."/>
            <person name="Lombard V."/>
            <person name="Morin E."/>
            <person name="Otillar R."/>
            <person name="Lindquist E.A."/>
            <person name="Sun H."/>
            <person name="LaButti K.M."/>
            <person name="Schmutz J."/>
            <person name="Jabbour D."/>
            <person name="Luo H."/>
            <person name="Baker S.E."/>
            <person name="Pisabarro A.G."/>
            <person name="Walton J.D."/>
            <person name="Blanchette R.A."/>
            <person name="Henrissat B."/>
            <person name="Martin F."/>
            <person name="Cullen D."/>
            <person name="Hibbett D.S."/>
            <person name="Grigoriev I.V."/>
        </authorList>
    </citation>
    <scope>NUCLEOTIDE SEQUENCE [LARGE SCALE GENOMIC DNA]</scope>
    <source>
        <strain evidence="2">CBS 339.88</strain>
    </source>
</reference>
<evidence type="ECO:0000313" key="1">
    <source>
        <dbReference type="EMBL" id="KDR76710.1"/>
    </source>
</evidence>
<protein>
    <submittedName>
        <fullName evidence="1">Uncharacterized protein</fullName>
    </submittedName>
</protein>
<dbReference type="Proteomes" id="UP000027222">
    <property type="component" value="Unassembled WGS sequence"/>
</dbReference>
<sequence length="91" mass="10196">MSLPKVYGPAKGGSQVRSLFVELVLPAMSVLLKHNEVGSTYVWSSSKSSLEFICARWLDWTVLAMVQDRRSTVFPRKRIAGGIWMPIARTV</sequence>
<dbReference type="EMBL" id="KL142378">
    <property type="protein sequence ID" value="KDR76710.1"/>
    <property type="molecule type" value="Genomic_DNA"/>
</dbReference>
<accession>A0A067T0I4</accession>
<evidence type="ECO:0000313" key="2">
    <source>
        <dbReference type="Proteomes" id="UP000027222"/>
    </source>
</evidence>